<sequence>MPMKVDVDVHLAAYKNLDTPSFIELTFHHPHHSEFTADTMATNIVQDAQTTLAGTHADAHLALEGKHSMVVADADRLSIGAHVNEPTEEERHILRRVPGSIPWIAYALCLVEFAERASYYGVQPLIGNFVNRKLPPHGNGYGAPPRGGEGTAGALGMGTVASSAVAQSFNMLVYALPVFFGWLADQKTGRFRMVFVGVFVCGISHVIMVASGAKSLLANGDAKIPYFISLYVLAIGAAMFKPCISPMLLDQMKETKLTTKTLVTGEKVIIDPEATTERIMLWFYLMVNIGGFVNVGTSYSAKYVGWWLAFGIPLILYLPLPALLWYLKKKLVILPPGGSDLGNVFKIVGICFRRGGVKKIFSKKGGFFDAAKPSFIAESGRHIDVPWNDMFVDDVKRAFQATGMFMFFPIQSITDNGLGGAQSALTTMLKTNGVPNDVINNINPFAIIIGAPLLNYGLYPLLRKRNIHFGSIKRITLGLFMSAIASIGYTVLTYYAYKVGPCGKHGTSLDCVNADGDALTSNITIWYTAIPVGIGGISELFVNVPAFGIAYSMAPKNMRSLVSGMNLFAAAIAYAFGLAFSGLIKDPYLTWVFAGPTIVGFVAAPLFWFMYRDLDKEEYTLTENKEQEARLHKEDQMARELAAHGESFDEKTGRRDEESIAAHPKELQG</sequence>
<gene>
    <name evidence="8" type="ORF">RCO7_06502</name>
</gene>
<evidence type="ECO:0000256" key="6">
    <source>
        <dbReference type="SAM" id="MobiDB-lite"/>
    </source>
</evidence>
<evidence type="ECO:0000256" key="3">
    <source>
        <dbReference type="ARBA" id="ARBA00022692"/>
    </source>
</evidence>
<evidence type="ECO:0000256" key="4">
    <source>
        <dbReference type="ARBA" id="ARBA00022989"/>
    </source>
</evidence>
<dbReference type="Proteomes" id="UP000178129">
    <property type="component" value="Unassembled WGS sequence"/>
</dbReference>
<feature type="transmembrane region" description="Helical" evidence="7">
    <location>
        <begin position="191"/>
        <end position="212"/>
    </location>
</feature>
<feature type="region of interest" description="Disordered" evidence="6">
    <location>
        <begin position="642"/>
        <end position="669"/>
    </location>
</feature>
<dbReference type="SUPFAM" id="SSF103473">
    <property type="entry name" value="MFS general substrate transporter"/>
    <property type="match status" value="1"/>
</dbReference>
<dbReference type="Gene3D" id="1.20.1250.20">
    <property type="entry name" value="MFS general substrate transporter like domains"/>
    <property type="match status" value="1"/>
</dbReference>
<keyword evidence="9" id="KW-1185">Reference proteome</keyword>
<evidence type="ECO:0000256" key="7">
    <source>
        <dbReference type="SAM" id="Phobius"/>
    </source>
</evidence>
<dbReference type="Pfam" id="PF00854">
    <property type="entry name" value="PTR2"/>
    <property type="match status" value="1"/>
</dbReference>
<feature type="transmembrane region" description="Helical" evidence="7">
    <location>
        <begin position="475"/>
        <end position="497"/>
    </location>
</feature>
<dbReference type="AlphaFoldDB" id="A0A1E1KA10"/>
<dbReference type="PANTHER" id="PTHR11654">
    <property type="entry name" value="OLIGOPEPTIDE TRANSPORTER-RELATED"/>
    <property type="match status" value="1"/>
</dbReference>
<reference evidence="9" key="1">
    <citation type="submission" date="2016-03" db="EMBL/GenBank/DDBJ databases">
        <authorList>
            <person name="Ploux O."/>
        </authorList>
    </citation>
    <scope>NUCLEOTIDE SEQUENCE [LARGE SCALE GENOMIC DNA]</scope>
    <source>
        <strain evidence="9">UK7</strain>
    </source>
</reference>
<dbReference type="InterPro" id="IPR036259">
    <property type="entry name" value="MFS_trans_sf"/>
</dbReference>
<dbReference type="InterPro" id="IPR000109">
    <property type="entry name" value="POT_fam"/>
</dbReference>
<feature type="transmembrane region" description="Helical" evidence="7">
    <location>
        <begin position="525"/>
        <end position="549"/>
    </location>
</feature>
<dbReference type="EMBL" id="FJUW01000009">
    <property type="protein sequence ID" value="CZS94908.1"/>
    <property type="molecule type" value="Genomic_DNA"/>
</dbReference>
<evidence type="ECO:0000313" key="9">
    <source>
        <dbReference type="Proteomes" id="UP000178129"/>
    </source>
</evidence>
<evidence type="ECO:0000313" key="8">
    <source>
        <dbReference type="EMBL" id="CZS94908.1"/>
    </source>
</evidence>
<feature type="transmembrane region" description="Helical" evidence="7">
    <location>
        <begin position="224"/>
        <end position="244"/>
    </location>
</feature>
<dbReference type="InParanoid" id="A0A1E1KA10"/>
<comment type="similarity">
    <text evidence="2">Belongs to the major facilitator superfamily. Proton-dependent oligopeptide transporter (POT/PTR) (TC 2.A.17) family.</text>
</comment>
<dbReference type="GO" id="GO:0016020">
    <property type="term" value="C:membrane"/>
    <property type="evidence" value="ECO:0007669"/>
    <property type="project" value="UniProtKB-SubCell"/>
</dbReference>
<feature type="transmembrane region" description="Helical" evidence="7">
    <location>
        <begin position="281"/>
        <end position="300"/>
    </location>
</feature>
<organism evidence="8 9">
    <name type="scientific">Rhynchosporium graminicola</name>
    <dbReference type="NCBI Taxonomy" id="2792576"/>
    <lineage>
        <taxon>Eukaryota</taxon>
        <taxon>Fungi</taxon>
        <taxon>Dikarya</taxon>
        <taxon>Ascomycota</taxon>
        <taxon>Pezizomycotina</taxon>
        <taxon>Leotiomycetes</taxon>
        <taxon>Helotiales</taxon>
        <taxon>Ploettnerulaceae</taxon>
        <taxon>Rhynchosporium</taxon>
    </lineage>
</organism>
<dbReference type="GO" id="GO:0022857">
    <property type="term" value="F:transmembrane transporter activity"/>
    <property type="evidence" value="ECO:0007669"/>
    <property type="project" value="InterPro"/>
</dbReference>
<comment type="caution">
    <text evidence="8">The sequence shown here is derived from an EMBL/GenBank/DDBJ whole genome shotgun (WGS) entry which is preliminary data.</text>
</comment>
<feature type="transmembrane region" description="Helical" evidence="7">
    <location>
        <begin position="561"/>
        <end position="584"/>
    </location>
</feature>
<evidence type="ECO:0000256" key="1">
    <source>
        <dbReference type="ARBA" id="ARBA00004141"/>
    </source>
</evidence>
<keyword evidence="3 7" id="KW-0812">Transmembrane</keyword>
<proteinExistence type="inferred from homology"/>
<protein>
    <submittedName>
        <fullName evidence="8">Related to peptide transporter PTR2</fullName>
    </submittedName>
</protein>
<accession>A0A1E1KA10</accession>
<evidence type="ECO:0000256" key="5">
    <source>
        <dbReference type="ARBA" id="ARBA00023136"/>
    </source>
</evidence>
<name>A0A1E1KA10_9HELO</name>
<feature type="transmembrane region" description="Helical" evidence="7">
    <location>
        <begin position="590"/>
        <end position="611"/>
    </location>
</feature>
<keyword evidence="5 7" id="KW-0472">Membrane</keyword>
<keyword evidence="4 7" id="KW-1133">Transmembrane helix</keyword>
<evidence type="ECO:0000256" key="2">
    <source>
        <dbReference type="ARBA" id="ARBA00005982"/>
    </source>
</evidence>
<comment type="subcellular location">
    <subcellularLocation>
        <location evidence="1">Membrane</location>
        <topology evidence="1">Multi-pass membrane protein</topology>
    </subcellularLocation>
</comment>
<feature type="transmembrane region" description="Helical" evidence="7">
    <location>
        <begin position="164"/>
        <end position="184"/>
    </location>
</feature>
<feature type="transmembrane region" description="Helical" evidence="7">
    <location>
        <begin position="306"/>
        <end position="327"/>
    </location>
</feature>